<keyword evidence="4" id="KW-0694">RNA-binding</keyword>
<dbReference type="GO" id="GO:0031047">
    <property type="term" value="P:regulatory ncRNA-mediated gene silencing"/>
    <property type="evidence" value="ECO:0007669"/>
    <property type="project" value="UniProtKB-KW"/>
</dbReference>
<dbReference type="InterPro" id="IPR014811">
    <property type="entry name" value="ArgoL1"/>
</dbReference>
<dbReference type="SMART" id="SM00950">
    <property type="entry name" value="Piwi"/>
    <property type="match status" value="1"/>
</dbReference>
<evidence type="ECO:0000256" key="2">
    <source>
        <dbReference type="ARBA" id="ARBA00022491"/>
    </source>
</evidence>
<dbReference type="STRING" id="1590841.A0A2R6PQU3"/>
<gene>
    <name evidence="10" type="ORF">CEY00_Acc26183</name>
</gene>
<evidence type="ECO:0000256" key="7">
    <source>
        <dbReference type="SAM" id="MobiDB-lite"/>
    </source>
</evidence>
<dbReference type="GO" id="GO:0003723">
    <property type="term" value="F:RNA binding"/>
    <property type="evidence" value="ECO:0007669"/>
    <property type="project" value="UniProtKB-KW"/>
</dbReference>
<evidence type="ECO:0000259" key="9">
    <source>
        <dbReference type="PROSITE" id="PS50822"/>
    </source>
</evidence>
<dbReference type="SUPFAM" id="SSF101690">
    <property type="entry name" value="PAZ domain"/>
    <property type="match status" value="1"/>
</dbReference>
<evidence type="ECO:0000256" key="4">
    <source>
        <dbReference type="ARBA" id="ARBA00022884"/>
    </source>
</evidence>
<keyword evidence="6" id="KW-0687">Ribonucleoprotein</keyword>
<keyword evidence="11" id="KW-1185">Reference proteome</keyword>
<dbReference type="InParanoid" id="A0A2R6PQU3"/>
<dbReference type="Pfam" id="PF02170">
    <property type="entry name" value="PAZ"/>
    <property type="match status" value="1"/>
</dbReference>
<organism evidence="10 11">
    <name type="scientific">Actinidia chinensis var. chinensis</name>
    <name type="common">Chinese soft-hair kiwi</name>
    <dbReference type="NCBI Taxonomy" id="1590841"/>
    <lineage>
        <taxon>Eukaryota</taxon>
        <taxon>Viridiplantae</taxon>
        <taxon>Streptophyta</taxon>
        <taxon>Embryophyta</taxon>
        <taxon>Tracheophyta</taxon>
        <taxon>Spermatophyta</taxon>
        <taxon>Magnoliopsida</taxon>
        <taxon>eudicotyledons</taxon>
        <taxon>Gunneridae</taxon>
        <taxon>Pentapetalae</taxon>
        <taxon>asterids</taxon>
        <taxon>Ericales</taxon>
        <taxon>Actinidiaceae</taxon>
        <taxon>Actinidia</taxon>
    </lineage>
</organism>
<dbReference type="FunFam" id="2.170.260.10:FF:000008">
    <property type="entry name" value="Protein argonaute 7"/>
    <property type="match status" value="1"/>
</dbReference>
<dbReference type="Pfam" id="PF08699">
    <property type="entry name" value="ArgoL1"/>
    <property type="match status" value="1"/>
</dbReference>
<keyword evidence="2" id="KW-0678">Repressor</keyword>
<feature type="domain" description="PAZ" evidence="8">
    <location>
        <begin position="280"/>
        <end position="396"/>
    </location>
</feature>
<feature type="compositionally biased region" description="Pro residues" evidence="7">
    <location>
        <begin position="15"/>
        <end position="25"/>
    </location>
</feature>
<dbReference type="Pfam" id="PF16486">
    <property type="entry name" value="ArgoN"/>
    <property type="match status" value="1"/>
</dbReference>
<keyword evidence="3" id="KW-0810">Translation regulation</keyword>
<dbReference type="AlphaFoldDB" id="A0A2R6PQU3"/>
<dbReference type="Gene3D" id="2.170.260.10">
    <property type="entry name" value="paz domain"/>
    <property type="match status" value="1"/>
</dbReference>
<dbReference type="Gene3D" id="3.30.420.10">
    <property type="entry name" value="Ribonuclease H-like superfamily/Ribonuclease H"/>
    <property type="match status" value="1"/>
</dbReference>
<evidence type="ECO:0000256" key="1">
    <source>
        <dbReference type="ARBA" id="ARBA00008201"/>
    </source>
</evidence>
<dbReference type="FunFam" id="3.30.420.10:FF:000091">
    <property type="entry name" value="Protein argonaute 3"/>
    <property type="match status" value="1"/>
</dbReference>
<dbReference type="PROSITE" id="PS50822">
    <property type="entry name" value="PIWI"/>
    <property type="match status" value="1"/>
</dbReference>
<dbReference type="Proteomes" id="UP000241394">
    <property type="component" value="Chromosome LG23"/>
</dbReference>
<name>A0A2R6PQU3_ACTCC</name>
<reference evidence="11" key="2">
    <citation type="journal article" date="2018" name="BMC Genomics">
        <title>A manually annotated Actinidia chinensis var. chinensis (kiwifruit) genome highlights the challenges associated with draft genomes and gene prediction in plants.</title>
        <authorList>
            <person name="Pilkington S.M."/>
            <person name="Crowhurst R."/>
            <person name="Hilario E."/>
            <person name="Nardozza S."/>
            <person name="Fraser L."/>
            <person name="Peng Y."/>
            <person name="Gunaseelan K."/>
            <person name="Simpson R."/>
            <person name="Tahir J."/>
            <person name="Deroles S.C."/>
            <person name="Templeton K."/>
            <person name="Luo Z."/>
            <person name="Davy M."/>
            <person name="Cheng C."/>
            <person name="McNeilage M."/>
            <person name="Scaglione D."/>
            <person name="Liu Y."/>
            <person name="Zhang Q."/>
            <person name="Datson P."/>
            <person name="De Silva N."/>
            <person name="Gardiner S.E."/>
            <person name="Bassett H."/>
            <person name="Chagne D."/>
            <person name="McCallum J."/>
            <person name="Dzierzon H."/>
            <person name="Deng C."/>
            <person name="Wang Y.Y."/>
            <person name="Barron L."/>
            <person name="Manako K."/>
            <person name="Bowen J."/>
            <person name="Foster T.M."/>
            <person name="Erridge Z.A."/>
            <person name="Tiffin H."/>
            <person name="Waite C.N."/>
            <person name="Davies K.M."/>
            <person name="Grierson E.P."/>
            <person name="Laing W.A."/>
            <person name="Kirk R."/>
            <person name="Chen X."/>
            <person name="Wood M."/>
            <person name="Montefiori M."/>
            <person name="Brummell D.A."/>
            <person name="Schwinn K.E."/>
            <person name="Catanach A."/>
            <person name="Fullerton C."/>
            <person name="Li D."/>
            <person name="Meiyalaghan S."/>
            <person name="Nieuwenhuizen N."/>
            <person name="Read N."/>
            <person name="Prakash R."/>
            <person name="Hunter D."/>
            <person name="Zhang H."/>
            <person name="McKenzie M."/>
            <person name="Knabel M."/>
            <person name="Harris A."/>
            <person name="Allan A.C."/>
            <person name="Gleave A."/>
            <person name="Chen A."/>
            <person name="Janssen B.J."/>
            <person name="Plunkett B."/>
            <person name="Ampomah-Dwamena C."/>
            <person name="Voogd C."/>
            <person name="Leif D."/>
            <person name="Lafferty D."/>
            <person name="Souleyre E.J.F."/>
            <person name="Varkonyi-Gasic E."/>
            <person name="Gambi F."/>
            <person name="Hanley J."/>
            <person name="Yao J.L."/>
            <person name="Cheung J."/>
            <person name="David K.M."/>
            <person name="Warren B."/>
            <person name="Marsh K."/>
            <person name="Snowden K.C."/>
            <person name="Lin-Wang K."/>
            <person name="Brian L."/>
            <person name="Martinez-Sanchez M."/>
            <person name="Wang M."/>
            <person name="Ileperuma N."/>
            <person name="Macnee N."/>
            <person name="Campin R."/>
            <person name="McAtee P."/>
            <person name="Drummond R.S.M."/>
            <person name="Espley R.V."/>
            <person name="Ireland H.S."/>
            <person name="Wu R."/>
            <person name="Atkinson R.G."/>
            <person name="Karunairetnam S."/>
            <person name="Bulley S."/>
            <person name="Chunkath S."/>
            <person name="Hanley Z."/>
            <person name="Storey R."/>
            <person name="Thrimawithana A.H."/>
            <person name="Thomson S."/>
            <person name="David C."/>
            <person name="Testolin R."/>
            <person name="Huang H."/>
            <person name="Hellens R.P."/>
            <person name="Schaffer R.J."/>
        </authorList>
    </citation>
    <scope>NUCLEOTIDE SEQUENCE [LARGE SCALE GENOMIC DNA]</scope>
    <source>
        <strain evidence="11">cv. Red5</strain>
    </source>
</reference>
<dbReference type="SUPFAM" id="SSF53098">
    <property type="entry name" value="Ribonuclease H-like"/>
    <property type="match status" value="1"/>
</dbReference>
<dbReference type="PANTHER" id="PTHR22891">
    <property type="entry name" value="EUKARYOTIC TRANSLATION INITIATION FACTOR 2C"/>
    <property type="match status" value="1"/>
</dbReference>
<dbReference type="InterPro" id="IPR036397">
    <property type="entry name" value="RNaseH_sf"/>
</dbReference>
<evidence type="ECO:0000256" key="3">
    <source>
        <dbReference type="ARBA" id="ARBA00022845"/>
    </source>
</evidence>
<dbReference type="GO" id="GO:1990904">
    <property type="term" value="C:ribonucleoprotein complex"/>
    <property type="evidence" value="ECO:0007669"/>
    <property type="project" value="UniProtKB-KW"/>
</dbReference>
<reference evidence="10 11" key="1">
    <citation type="submission" date="2017-07" db="EMBL/GenBank/DDBJ databases">
        <title>An improved, manually edited Actinidia chinensis var. chinensis (kiwifruit) genome highlights the challenges associated with draft genomes and gene prediction in plants.</title>
        <authorList>
            <person name="Pilkington S."/>
            <person name="Crowhurst R."/>
            <person name="Hilario E."/>
            <person name="Nardozza S."/>
            <person name="Fraser L."/>
            <person name="Peng Y."/>
            <person name="Gunaseelan K."/>
            <person name="Simpson R."/>
            <person name="Tahir J."/>
            <person name="Deroles S."/>
            <person name="Templeton K."/>
            <person name="Luo Z."/>
            <person name="Davy M."/>
            <person name="Cheng C."/>
            <person name="Mcneilage M."/>
            <person name="Scaglione D."/>
            <person name="Liu Y."/>
            <person name="Zhang Q."/>
            <person name="Datson P."/>
            <person name="De Silva N."/>
            <person name="Gardiner S."/>
            <person name="Bassett H."/>
            <person name="Chagne D."/>
            <person name="Mccallum J."/>
            <person name="Dzierzon H."/>
            <person name="Deng C."/>
            <person name="Wang Y.-Y."/>
            <person name="Barron N."/>
            <person name="Manako K."/>
            <person name="Bowen J."/>
            <person name="Foster T."/>
            <person name="Erridge Z."/>
            <person name="Tiffin H."/>
            <person name="Waite C."/>
            <person name="Davies K."/>
            <person name="Grierson E."/>
            <person name="Laing W."/>
            <person name="Kirk R."/>
            <person name="Chen X."/>
            <person name="Wood M."/>
            <person name="Montefiori M."/>
            <person name="Brummell D."/>
            <person name="Schwinn K."/>
            <person name="Catanach A."/>
            <person name="Fullerton C."/>
            <person name="Li D."/>
            <person name="Meiyalaghan S."/>
            <person name="Nieuwenhuizen N."/>
            <person name="Read N."/>
            <person name="Prakash R."/>
            <person name="Hunter D."/>
            <person name="Zhang H."/>
            <person name="Mckenzie M."/>
            <person name="Knabel M."/>
            <person name="Harris A."/>
            <person name="Allan A."/>
            <person name="Chen A."/>
            <person name="Janssen B."/>
            <person name="Plunkett B."/>
            <person name="Dwamena C."/>
            <person name="Voogd C."/>
            <person name="Leif D."/>
            <person name="Lafferty D."/>
            <person name="Souleyre E."/>
            <person name="Varkonyi-Gasic E."/>
            <person name="Gambi F."/>
            <person name="Hanley J."/>
            <person name="Yao J.-L."/>
            <person name="Cheung J."/>
            <person name="David K."/>
            <person name="Warren B."/>
            <person name="Marsh K."/>
            <person name="Snowden K."/>
            <person name="Lin-Wang K."/>
            <person name="Brian L."/>
            <person name="Martinez-Sanchez M."/>
            <person name="Wang M."/>
            <person name="Ileperuma N."/>
            <person name="Macnee N."/>
            <person name="Campin R."/>
            <person name="Mcatee P."/>
            <person name="Drummond R."/>
            <person name="Espley R."/>
            <person name="Ireland H."/>
            <person name="Wu R."/>
            <person name="Atkinson R."/>
            <person name="Karunairetnam S."/>
            <person name="Bulley S."/>
            <person name="Chunkath S."/>
            <person name="Hanley Z."/>
            <person name="Storey R."/>
            <person name="Thrimawithana A."/>
            <person name="Thomson S."/>
            <person name="David C."/>
            <person name="Testolin R."/>
        </authorList>
    </citation>
    <scope>NUCLEOTIDE SEQUENCE [LARGE SCALE GENOMIC DNA]</scope>
    <source>
        <strain evidence="11">cv. Red5</strain>
        <tissue evidence="10">Young leaf</tissue>
    </source>
</reference>
<dbReference type="Gramene" id="PSR95426">
    <property type="protein sequence ID" value="PSR95426"/>
    <property type="gene ID" value="CEY00_Acc26183"/>
</dbReference>
<dbReference type="CDD" id="cd02846">
    <property type="entry name" value="PAZ_argonaute_like"/>
    <property type="match status" value="1"/>
</dbReference>
<comment type="caution">
    <text evidence="10">The sequence shown here is derived from an EMBL/GenBank/DDBJ whole genome shotgun (WGS) entry which is preliminary data.</text>
</comment>
<dbReference type="OrthoDB" id="10252740at2759"/>
<dbReference type="OMA" id="AKIPMHA"/>
<dbReference type="GO" id="GO:0006417">
    <property type="term" value="P:regulation of translation"/>
    <property type="evidence" value="ECO:0007669"/>
    <property type="project" value="UniProtKB-KW"/>
</dbReference>
<accession>A0A2R6PQU3</accession>
<evidence type="ECO:0000256" key="6">
    <source>
        <dbReference type="ARBA" id="ARBA00023274"/>
    </source>
</evidence>
<keyword evidence="5" id="KW-0943">RNA-mediated gene silencing</keyword>
<dbReference type="PROSITE" id="PS50821">
    <property type="entry name" value="PAZ"/>
    <property type="match status" value="1"/>
</dbReference>
<evidence type="ECO:0000259" key="8">
    <source>
        <dbReference type="PROSITE" id="PS50821"/>
    </source>
</evidence>
<feature type="compositionally biased region" description="Low complexity" evidence="7">
    <location>
        <begin position="149"/>
        <end position="162"/>
    </location>
</feature>
<dbReference type="InterPro" id="IPR003100">
    <property type="entry name" value="PAZ_dom"/>
</dbReference>
<feature type="region of interest" description="Disordered" evidence="7">
    <location>
        <begin position="1"/>
        <end position="26"/>
    </location>
</feature>
<dbReference type="InterPro" id="IPR003165">
    <property type="entry name" value="Piwi"/>
</dbReference>
<proteinExistence type="inferred from homology"/>
<feature type="domain" description="Piwi" evidence="9">
    <location>
        <begin position="462"/>
        <end position="700"/>
    </location>
</feature>
<dbReference type="GO" id="GO:0051607">
    <property type="term" value="P:defense response to virus"/>
    <property type="evidence" value="ECO:0007669"/>
    <property type="project" value="UniProtKB-ARBA"/>
</dbReference>
<dbReference type="InterPro" id="IPR012337">
    <property type="entry name" value="RNaseH-like_sf"/>
</dbReference>
<dbReference type="SMART" id="SM01163">
    <property type="entry name" value="DUF1785"/>
    <property type="match status" value="1"/>
</dbReference>
<evidence type="ECO:0000256" key="5">
    <source>
        <dbReference type="ARBA" id="ARBA00023158"/>
    </source>
</evidence>
<sequence>MESVEHDGNGAAEALPPPPPVPPNIVPLQAEPEHVPEPVKKKVVRVPTSRRGLGSKGQKIPLLTNHFKVNVTNVDGHFFHYCVSVSYEDGRPVDGKGVGRKVIDRVHETYDTELAGKDFAYDGEKSLFTVGPLPRNKLEFTVVLEDISSNRNNGNRSPGSPNENDRKRQRRPYQSKTFKVEISFAAKIPMQAIANALRGQESENSQEALRVLDIILRQHAAKQGCLLVRQSFFHNDPKNFADVGGGVLGCRGFHSSFRTTQGGLSLNIDVSTTMIIQPGPVVDFLIANQNVKDPFSIDWAKAKRTLKNLRIKTNPANTEYKITGLSERPCKEQTFSLKQRGKDNDGEVETLEVTVYDYFVNYRHIELRYSGDLPCINVGKPKRPTYFPLELCSLVSLQRYTKALSTFQRASLVEKSRQKPQERMRVLSDALKINNYDAEPMLRSCGISISTNFTQVEGRVLPAPKVPTIIIGMDVSHGSPGQSDIPSIAAVVSSRHWPLISRYRASVRTQSPKVEMIDSLYKRVSDTEDEGIMRELLLDFYLSSGKRKPDQIIIFRDGVSESQFNQVLNIELDQIIEACKFLDEKWSPKFVVIVAQKNHHTKFFQPGSPDNVPPGTVIDNKICHPRNNDFYLCAHAGMIGTTRPTHYHVLLDEVGFSADELQELVHSLSYVYQRSTTAISVVAPICYAHLAATQVGTFMKFEDMSETSSSHGGLTSAGPVPVPQLPKLAESVCNSMFFC</sequence>
<feature type="region of interest" description="Disordered" evidence="7">
    <location>
        <begin position="149"/>
        <end position="173"/>
    </location>
</feature>
<dbReference type="InterPro" id="IPR032474">
    <property type="entry name" value="Argonaute_N"/>
</dbReference>
<dbReference type="EMBL" id="NKQK01000023">
    <property type="protein sequence ID" value="PSR95426.1"/>
    <property type="molecule type" value="Genomic_DNA"/>
</dbReference>
<comment type="similarity">
    <text evidence="1">Belongs to the argonaute family. Ago subfamily.</text>
</comment>
<evidence type="ECO:0000313" key="10">
    <source>
        <dbReference type="EMBL" id="PSR95426.1"/>
    </source>
</evidence>
<dbReference type="InterPro" id="IPR036085">
    <property type="entry name" value="PAZ_dom_sf"/>
</dbReference>
<protein>
    <submittedName>
        <fullName evidence="10">Protein argonaute like</fullName>
    </submittedName>
</protein>
<evidence type="ECO:0000313" key="11">
    <source>
        <dbReference type="Proteomes" id="UP000241394"/>
    </source>
</evidence>
<dbReference type="Pfam" id="PF02171">
    <property type="entry name" value="Piwi"/>
    <property type="match status" value="1"/>
</dbReference>